<organism evidence="1 2">
    <name type="scientific">Mycobacterium intracellulare (strain ATCC 13950 / DSM 43223 / JCM 6384 / NCTC 13025 / 3600)</name>
    <dbReference type="NCBI Taxonomy" id="487521"/>
    <lineage>
        <taxon>Bacteria</taxon>
        <taxon>Bacillati</taxon>
        <taxon>Actinomycetota</taxon>
        <taxon>Actinomycetes</taxon>
        <taxon>Mycobacteriales</taxon>
        <taxon>Mycobacteriaceae</taxon>
        <taxon>Mycobacterium</taxon>
        <taxon>Mycobacterium avium complex (MAC)</taxon>
    </lineage>
</organism>
<sequence length="46" mass="5363">MGLPFDLHIDSGKETVTNMLVSQKRWGGRIVLYCNIIRPEMVWRVC</sequence>
<dbReference type="AlphaFoldDB" id="H8IVD5"/>
<dbReference type="HOGENOM" id="CLU_3186048_0_0_11"/>
<gene>
    <name evidence="1" type="ordered locus">OCU_46930</name>
</gene>
<dbReference type="KEGG" id="mia:OCU_46930"/>
<dbReference type="Proteomes" id="UP000008004">
    <property type="component" value="Chromosome"/>
</dbReference>
<name>H8IVD5_MYCIA</name>
<dbReference type="EMBL" id="CP003322">
    <property type="protein sequence ID" value="AFC45912.1"/>
    <property type="molecule type" value="Genomic_DNA"/>
</dbReference>
<dbReference type="PATRIC" id="fig|487521.10.peg.4698"/>
<proteinExistence type="predicted"/>
<accession>H8IVD5</accession>
<evidence type="ECO:0000313" key="2">
    <source>
        <dbReference type="Proteomes" id="UP000008004"/>
    </source>
</evidence>
<evidence type="ECO:0000313" key="1">
    <source>
        <dbReference type="EMBL" id="AFC45912.1"/>
    </source>
</evidence>
<protein>
    <submittedName>
        <fullName evidence="1">Uncharacterized protein</fullName>
    </submittedName>
</protein>
<reference evidence="1 2" key="1">
    <citation type="journal article" date="2012" name="J. Bacteriol.">
        <title>Complete genome sequence of Mycobacterium intracellulare strain ATCC 13950T.</title>
        <authorList>
            <person name="Kim B.J."/>
            <person name="Choi B.S."/>
            <person name="Lim J.S."/>
            <person name="Choi I.Y."/>
            <person name="Lee J.H."/>
            <person name="Chun J."/>
            <person name="Kook Y.H."/>
            <person name="Kim B.J."/>
        </authorList>
    </citation>
    <scope>NUCLEOTIDE SEQUENCE [LARGE SCALE GENOMIC DNA]</scope>
    <source>
        <strain evidence="2">ATCC 13950 / DSM 43223 / JCM 6384 / NCTC 13025 / 3600</strain>
    </source>
</reference>